<feature type="region of interest" description="Disordered" evidence="1">
    <location>
        <begin position="522"/>
        <end position="582"/>
    </location>
</feature>
<sequence>MVSTTKKKIKISTSADMRRSTKRMFEHGRQAWLTERAATNLRTRSETPQKKRNQAADFQMLDKLGVGFRGEIRYKFLGNRRLRTDHSNTLTSEQGFFKNTQKIVQRDAETGAIHLSLHKTQTWMRVSHYRYAKDGSLRSKQVRYRGGHFEERWERDENGGLIRTRYIKRNPLGARLLGGVSEELGDPYRAGPENRLYRQLTRQRGSRREIFERDDQGNLQLISRKTIGSSKSVTRAADRRSSQTTIRKFGGAFSKSYKSLLDKDGYEIGRDVLNHRRLFNKRSALYDDATGRLTSQKHTFGTLYKSETKYLTDDVKSVTKKIMGVSVSRKLTLQGERERHAQEVRAKEAEQHENLWQHQPFTPRSRPPLSAYLPVDERAKDKETSLPRTEATARRATGDSRAQTTAAASPSLGSGDQGHSPSLERPSPASSHRSSGFPTEDGRETTGEKPRGESQHFVASKQPLLEPLTPAEETMVGRMDAASSDAEGGQRTPVDQPVQVMRTSSSARMHTADWNQGKLLRRLDSTPLPDPLRHTAEGRGSTGNEAGGTLGGASDPTVTPPIRTTLPHPQRGLMGGFTSDTATGSIVDPQALFGRPGLAQKSSARQNSTSNNLPESDRNALLRELHAIPLPAPAPAPKANADRLILLEGSRSRDRSRSGNLSL</sequence>
<evidence type="ECO:0000313" key="2">
    <source>
        <dbReference type="EMBL" id="CVI63657.1"/>
    </source>
</evidence>
<evidence type="ECO:0000313" key="3">
    <source>
        <dbReference type="Proteomes" id="UP000192140"/>
    </source>
</evidence>
<organism evidence="2 3">
    <name type="scientific">Agrobacterium deltaense NCPPB 1641</name>
    <dbReference type="NCBI Taxonomy" id="1183425"/>
    <lineage>
        <taxon>Bacteria</taxon>
        <taxon>Pseudomonadati</taxon>
        <taxon>Pseudomonadota</taxon>
        <taxon>Alphaproteobacteria</taxon>
        <taxon>Hyphomicrobiales</taxon>
        <taxon>Rhizobiaceae</taxon>
        <taxon>Rhizobium/Agrobacterium group</taxon>
        <taxon>Agrobacterium</taxon>
    </lineage>
</organism>
<comment type="caution">
    <text evidence="2">The sequence shown here is derived from an EMBL/GenBank/DDBJ whole genome shotgun (WGS) entry which is preliminary data.</text>
</comment>
<protein>
    <submittedName>
        <fullName evidence="2">VirA/G regulated protein</fullName>
    </submittedName>
</protein>
<reference evidence="2" key="1">
    <citation type="submission" date="2016-01" db="EMBL/GenBank/DDBJ databases">
        <authorList>
            <person name="Regsiter A."/>
            <person name="william w."/>
        </authorList>
    </citation>
    <scope>NUCLEOTIDE SEQUENCE</scope>
    <source>
        <strain evidence="2">NCPPB 1641</strain>
    </source>
</reference>
<dbReference type="AlphaFoldDB" id="A0A1S7U9W0"/>
<dbReference type="Pfam" id="PF06661">
    <property type="entry name" value="VirE3"/>
    <property type="match status" value="1"/>
</dbReference>
<feature type="compositionally biased region" description="Basic and acidic residues" evidence="1">
    <location>
        <begin position="335"/>
        <end position="355"/>
    </location>
</feature>
<dbReference type="InterPro" id="IPR009550">
    <property type="entry name" value="VirE3"/>
</dbReference>
<feature type="compositionally biased region" description="Basic and acidic residues" evidence="1">
    <location>
        <begin position="440"/>
        <end position="454"/>
    </location>
</feature>
<keyword evidence="3" id="KW-1185">Reference proteome</keyword>
<proteinExistence type="predicted"/>
<dbReference type="EMBL" id="FCNP01000049">
    <property type="protein sequence ID" value="CVI63657.1"/>
    <property type="molecule type" value="Genomic_DNA"/>
</dbReference>
<accession>A0A1S7U9W0</accession>
<dbReference type="Proteomes" id="UP000192140">
    <property type="component" value="Unassembled WGS sequence"/>
</dbReference>
<feature type="compositionally biased region" description="Polar residues" evidence="1">
    <location>
        <begin position="400"/>
        <end position="420"/>
    </location>
</feature>
<feature type="compositionally biased region" description="Polar residues" evidence="1">
    <location>
        <begin position="428"/>
        <end position="437"/>
    </location>
</feature>
<dbReference type="RefSeq" id="WP_080855237.1">
    <property type="nucleotide sequence ID" value="NZ_LT009777.1"/>
</dbReference>
<evidence type="ECO:0000256" key="1">
    <source>
        <dbReference type="SAM" id="MobiDB-lite"/>
    </source>
</evidence>
<feature type="compositionally biased region" description="Basic and acidic residues" evidence="1">
    <location>
        <begin position="375"/>
        <end position="398"/>
    </location>
</feature>
<gene>
    <name evidence="2" type="primary">virE</name>
    <name evidence="2" type="ORF">AGR7A_pAt20319</name>
</gene>
<feature type="region of interest" description="Disordered" evidence="1">
    <location>
        <begin position="334"/>
        <end position="468"/>
    </location>
</feature>
<name>A0A1S7U9W0_9HYPH</name>